<dbReference type="Proteomes" id="UP000694845">
    <property type="component" value="Unplaced"/>
</dbReference>
<dbReference type="PROSITE" id="PS50026">
    <property type="entry name" value="EGF_3"/>
    <property type="match status" value="2"/>
</dbReference>
<evidence type="ECO:0000256" key="5">
    <source>
        <dbReference type="ARBA" id="ARBA00023180"/>
    </source>
</evidence>
<dbReference type="GO" id="GO:0005886">
    <property type="term" value="C:plasma membrane"/>
    <property type="evidence" value="ECO:0007669"/>
    <property type="project" value="UniProtKB-ARBA"/>
</dbReference>
<dbReference type="SMART" id="SM00186">
    <property type="entry name" value="FBG"/>
    <property type="match status" value="1"/>
</dbReference>
<protein>
    <submittedName>
        <fullName evidence="10">Ficolin-1-like</fullName>
    </submittedName>
</protein>
<dbReference type="GO" id="GO:0048666">
    <property type="term" value="P:neuron development"/>
    <property type="evidence" value="ECO:0007669"/>
    <property type="project" value="UniProtKB-ARBA"/>
</dbReference>
<feature type="domain" description="Fibrinogen C-terminal" evidence="8">
    <location>
        <begin position="1"/>
        <end position="92"/>
    </location>
</feature>
<dbReference type="AlphaFoldDB" id="A0A8B7YTX4"/>
<evidence type="ECO:0000313" key="9">
    <source>
        <dbReference type="Proteomes" id="UP000694845"/>
    </source>
</evidence>
<dbReference type="GO" id="GO:0042063">
    <property type="term" value="P:gliogenesis"/>
    <property type="evidence" value="ECO:0007669"/>
    <property type="project" value="UniProtKB-ARBA"/>
</dbReference>
<evidence type="ECO:0000256" key="4">
    <source>
        <dbReference type="ARBA" id="ARBA00023157"/>
    </source>
</evidence>
<dbReference type="FunFam" id="2.10.25.10:FF:000230">
    <property type="entry name" value="Delta-like protein"/>
    <property type="match status" value="1"/>
</dbReference>
<dbReference type="GO" id="GO:0005509">
    <property type="term" value="F:calcium ion binding"/>
    <property type="evidence" value="ECO:0007669"/>
    <property type="project" value="InterPro"/>
</dbReference>
<feature type="disulfide bond" evidence="6">
    <location>
        <begin position="119"/>
        <end position="128"/>
    </location>
</feature>
<dbReference type="PROSITE" id="PS01186">
    <property type="entry name" value="EGF_2"/>
    <property type="match status" value="1"/>
</dbReference>
<dbReference type="SUPFAM" id="SSF56496">
    <property type="entry name" value="Fibrinogen C-terminal domain-like"/>
    <property type="match status" value="2"/>
</dbReference>
<dbReference type="InterPro" id="IPR000742">
    <property type="entry name" value="EGF"/>
</dbReference>
<accession>A0A8B7YTX4</accession>
<dbReference type="KEGG" id="aplc:110982083"/>
<gene>
    <name evidence="10" type="primary">LOC110982083</name>
</gene>
<evidence type="ECO:0000256" key="6">
    <source>
        <dbReference type="PROSITE-ProRule" id="PRU00076"/>
    </source>
</evidence>
<dbReference type="SMART" id="SM00179">
    <property type="entry name" value="EGF_CA"/>
    <property type="match status" value="1"/>
</dbReference>
<keyword evidence="1 6" id="KW-0245">EGF-like domain</keyword>
<comment type="caution">
    <text evidence="6">Lacks conserved residue(s) required for the propagation of feature annotation.</text>
</comment>
<dbReference type="NCBIfam" id="NF040941">
    <property type="entry name" value="GGGWT_bact"/>
    <property type="match status" value="1"/>
</dbReference>
<keyword evidence="4 6" id="KW-1015">Disulfide bond</keyword>
<keyword evidence="2" id="KW-0732">Signal</keyword>
<dbReference type="OrthoDB" id="5983392at2759"/>
<dbReference type="PANTHER" id="PTHR19143">
    <property type="entry name" value="FIBRINOGEN/TENASCIN/ANGIOPOEITIN"/>
    <property type="match status" value="1"/>
</dbReference>
<evidence type="ECO:0000256" key="1">
    <source>
        <dbReference type="ARBA" id="ARBA00022536"/>
    </source>
</evidence>
<dbReference type="Gene3D" id="3.90.215.10">
    <property type="entry name" value="Gamma Fibrinogen, chain A, domain 1"/>
    <property type="match status" value="1"/>
</dbReference>
<feature type="domain" description="EGF-like" evidence="7">
    <location>
        <begin position="93"/>
        <end position="129"/>
    </location>
</feature>
<dbReference type="InterPro" id="IPR014716">
    <property type="entry name" value="Fibrinogen_a/b/g_C_1"/>
</dbReference>
<dbReference type="PROSITE" id="PS51406">
    <property type="entry name" value="FIBRINOGEN_C_2"/>
    <property type="match status" value="2"/>
</dbReference>
<dbReference type="GeneID" id="110982083"/>
<keyword evidence="3" id="KW-0677">Repeat</keyword>
<evidence type="ECO:0000256" key="3">
    <source>
        <dbReference type="ARBA" id="ARBA00022737"/>
    </source>
</evidence>
<dbReference type="Gene3D" id="4.10.530.10">
    <property type="entry name" value="Gamma-fibrinogen Carboxyl Terminal Fragment, domain 2"/>
    <property type="match status" value="1"/>
</dbReference>
<dbReference type="PROSITE" id="PS00022">
    <property type="entry name" value="EGF_1"/>
    <property type="match status" value="1"/>
</dbReference>
<evidence type="ECO:0000259" key="8">
    <source>
        <dbReference type="PROSITE" id="PS51406"/>
    </source>
</evidence>
<dbReference type="SUPFAM" id="SSF57196">
    <property type="entry name" value="EGF/Laminin"/>
    <property type="match status" value="2"/>
</dbReference>
<organism evidence="9 10">
    <name type="scientific">Acanthaster planci</name>
    <name type="common">Crown-of-thorns starfish</name>
    <dbReference type="NCBI Taxonomy" id="133434"/>
    <lineage>
        <taxon>Eukaryota</taxon>
        <taxon>Metazoa</taxon>
        <taxon>Echinodermata</taxon>
        <taxon>Eleutherozoa</taxon>
        <taxon>Asterozoa</taxon>
        <taxon>Asteroidea</taxon>
        <taxon>Valvatacea</taxon>
        <taxon>Valvatida</taxon>
        <taxon>Acanthasteridae</taxon>
        <taxon>Acanthaster</taxon>
    </lineage>
</organism>
<keyword evidence="9" id="KW-1185">Reference proteome</keyword>
<dbReference type="GO" id="GO:0005615">
    <property type="term" value="C:extracellular space"/>
    <property type="evidence" value="ECO:0007669"/>
    <property type="project" value="TreeGrafter"/>
</dbReference>
<dbReference type="CDD" id="cd00054">
    <property type="entry name" value="EGF_CA"/>
    <property type="match status" value="2"/>
</dbReference>
<reference evidence="10" key="1">
    <citation type="submission" date="2025-08" db="UniProtKB">
        <authorList>
            <consortium name="RefSeq"/>
        </authorList>
    </citation>
    <scope>IDENTIFICATION</scope>
</reference>
<dbReference type="SMART" id="SM00181">
    <property type="entry name" value="EGF"/>
    <property type="match status" value="2"/>
</dbReference>
<dbReference type="InterPro" id="IPR050373">
    <property type="entry name" value="Fibrinogen_C-term_domain"/>
</dbReference>
<dbReference type="InterPro" id="IPR002181">
    <property type="entry name" value="Fibrinogen_a/b/g_C_dom"/>
</dbReference>
<dbReference type="GO" id="GO:0000902">
    <property type="term" value="P:cell morphogenesis"/>
    <property type="evidence" value="ECO:0007669"/>
    <property type="project" value="UniProtKB-ARBA"/>
</dbReference>
<evidence type="ECO:0000256" key="2">
    <source>
        <dbReference type="ARBA" id="ARBA00022729"/>
    </source>
</evidence>
<feature type="non-terminal residue" evidence="10">
    <location>
        <position position="1"/>
    </location>
</feature>
<proteinExistence type="predicted"/>
<dbReference type="InterPro" id="IPR036056">
    <property type="entry name" value="Fibrinogen-like_C"/>
</dbReference>
<keyword evidence="5" id="KW-0325">Glycoprotein</keyword>
<dbReference type="Pfam" id="PF00147">
    <property type="entry name" value="Fibrinogen_C"/>
    <property type="match status" value="2"/>
</dbReference>
<evidence type="ECO:0000259" key="7">
    <source>
        <dbReference type="PROSITE" id="PS50026"/>
    </source>
</evidence>
<dbReference type="RefSeq" id="XP_022095925.1">
    <property type="nucleotide sequence ID" value="XM_022240233.1"/>
</dbReference>
<feature type="domain" description="EGF-like" evidence="7">
    <location>
        <begin position="132"/>
        <end position="169"/>
    </location>
</feature>
<name>A0A8B7YTX4_ACAPL</name>
<dbReference type="Gene3D" id="2.10.25.10">
    <property type="entry name" value="Laminin"/>
    <property type="match status" value="2"/>
</dbReference>
<dbReference type="Pfam" id="PF00008">
    <property type="entry name" value="EGF"/>
    <property type="match status" value="1"/>
</dbReference>
<sequence>NSPLPSSQTSHPFSTYDKDNDGEDKLNCAALTRGGWWFDQCESLQNFWSNLNGEYLLHEDSTDSDYRGIRLADDWADFEVAGRTEMKLRRFLPNGSCNSEPCENGGTCLESDSSFYCECAPGFLGRRCEDKYGDPCSSDPCQNGGTCNQRQGHQSRQYCQCAPGFRGCRNLHFRGIRQSGVYTIYPSKYPDGLEVYCDMDTASGGWIVFQKRFDGSVNFTRNWTEYRNGFGNLTGEFWLGNEILHQLTSRGGGRWRQMVRIDLEDDQEENQTYEAKGFGISGENYTWTHRKPAHYRRGT</sequence>
<dbReference type="InterPro" id="IPR001881">
    <property type="entry name" value="EGF-like_Ca-bd_dom"/>
</dbReference>
<evidence type="ECO:0000313" key="10">
    <source>
        <dbReference type="RefSeq" id="XP_022095925.1"/>
    </source>
</evidence>
<feature type="domain" description="Fibrinogen C-terminal" evidence="8">
    <location>
        <begin position="159"/>
        <end position="299"/>
    </location>
</feature>